<name>A0A382LDG5_9ZZZZ</name>
<evidence type="ECO:0000313" key="1">
    <source>
        <dbReference type="EMBL" id="SVC34848.1"/>
    </source>
</evidence>
<sequence length="130" mass="14577">MIGGDATIIKEICASGYPNDNQCIFPDWDPIPKTYMDTLLQPFKDQNYRIEESDLDNHDHVQIFGLSEDPAEDMQVHVLGVDINWNIINMRGTDDDPGFSVNFFTGAQAMAQASIMGFDEVGLIGFDSIW</sequence>
<organism evidence="1">
    <name type="scientific">marine metagenome</name>
    <dbReference type="NCBI Taxonomy" id="408172"/>
    <lineage>
        <taxon>unclassified sequences</taxon>
        <taxon>metagenomes</taxon>
        <taxon>ecological metagenomes</taxon>
    </lineage>
</organism>
<gene>
    <name evidence="1" type="ORF">METZ01_LOCUS287702</name>
</gene>
<dbReference type="AlphaFoldDB" id="A0A382LDG5"/>
<accession>A0A382LDG5</accession>
<reference evidence="1" key="1">
    <citation type="submission" date="2018-05" db="EMBL/GenBank/DDBJ databases">
        <authorList>
            <person name="Lanie J.A."/>
            <person name="Ng W.-L."/>
            <person name="Kazmierczak K.M."/>
            <person name="Andrzejewski T.M."/>
            <person name="Davidsen T.M."/>
            <person name="Wayne K.J."/>
            <person name="Tettelin H."/>
            <person name="Glass J.I."/>
            <person name="Rusch D."/>
            <person name="Podicherti R."/>
            <person name="Tsui H.-C.T."/>
            <person name="Winkler M.E."/>
        </authorList>
    </citation>
    <scope>NUCLEOTIDE SEQUENCE</scope>
</reference>
<protein>
    <submittedName>
        <fullName evidence="1">Uncharacterized protein</fullName>
    </submittedName>
</protein>
<proteinExistence type="predicted"/>
<dbReference type="EMBL" id="UINC01086413">
    <property type="protein sequence ID" value="SVC34848.1"/>
    <property type="molecule type" value="Genomic_DNA"/>
</dbReference>
<feature type="non-terminal residue" evidence="1">
    <location>
        <position position="130"/>
    </location>
</feature>